<organism evidence="1 2">
    <name type="scientific">Vararia minispora EC-137</name>
    <dbReference type="NCBI Taxonomy" id="1314806"/>
    <lineage>
        <taxon>Eukaryota</taxon>
        <taxon>Fungi</taxon>
        <taxon>Dikarya</taxon>
        <taxon>Basidiomycota</taxon>
        <taxon>Agaricomycotina</taxon>
        <taxon>Agaricomycetes</taxon>
        <taxon>Russulales</taxon>
        <taxon>Lachnocladiaceae</taxon>
        <taxon>Vararia</taxon>
    </lineage>
</organism>
<dbReference type="EMBL" id="MU273477">
    <property type="protein sequence ID" value="KAI0035964.1"/>
    <property type="molecule type" value="Genomic_DNA"/>
</dbReference>
<comment type="caution">
    <text evidence="1">The sequence shown here is derived from an EMBL/GenBank/DDBJ whole genome shotgun (WGS) entry which is preliminary data.</text>
</comment>
<keyword evidence="2" id="KW-1185">Reference proteome</keyword>
<gene>
    <name evidence="1" type="ORF">K488DRAFT_68027</name>
</gene>
<dbReference type="Proteomes" id="UP000814128">
    <property type="component" value="Unassembled WGS sequence"/>
</dbReference>
<reference evidence="1" key="2">
    <citation type="journal article" date="2022" name="New Phytol.">
        <title>Evolutionary transition to the ectomycorrhizal habit in the genomes of a hyperdiverse lineage of mushroom-forming fungi.</title>
        <authorList>
            <person name="Looney B."/>
            <person name="Miyauchi S."/>
            <person name="Morin E."/>
            <person name="Drula E."/>
            <person name="Courty P.E."/>
            <person name="Kohler A."/>
            <person name="Kuo A."/>
            <person name="LaButti K."/>
            <person name="Pangilinan J."/>
            <person name="Lipzen A."/>
            <person name="Riley R."/>
            <person name="Andreopoulos W."/>
            <person name="He G."/>
            <person name="Johnson J."/>
            <person name="Nolan M."/>
            <person name="Tritt A."/>
            <person name="Barry K.W."/>
            <person name="Grigoriev I.V."/>
            <person name="Nagy L.G."/>
            <person name="Hibbett D."/>
            <person name="Henrissat B."/>
            <person name="Matheny P.B."/>
            <person name="Labbe J."/>
            <person name="Martin F.M."/>
        </authorList>
    </citation>
    <scope>NUCLEOTIDE SEQUENCE</scope>
    <source>
        <strain evidence="1">EC-137</strain>
    </source>
</reference>
<reference evidence="1" key="1">
    <citation type="submission" date="2021-02" db="EMBL/GenBank/DDBJ databases">
        <authorList>
            <consortium name="DOE Joint Genome Institute"/>
            <person name="Ahrendt S."/>
            <person name="Looney B.P."/>
            <person name="Miyauchi S."/>
            <person name="Morin E."/>
            <person name="Drula E."/>
            <person name="Courty P.E."/>
            <person name="Chicoki N."/>
            <person name="Fauchery L."/>
            <person name="Kohler A."/>
            <person name="Kuo A."/>
            <person name="Labutti K."/>
            <person name="Pangilinan J."/>
            <person name="Lipzen A."/>
            <person name="Riley R."/>
            <person name="Andreopoulos W."/>
            <person name="He G."/>
            <person name="Johnson J."/>
            <person name="Barry K.W."/>
            <person name="Grigoriev I.V."/>
            <person name="Nagy L."/>
            <person name="Hibbett D."/>
            <person name="Henrissat B."/>
            <person name="Matheny P.B."/>
            <person name="Labbe J."/>
            <person name="Martin F."/>
        </authorList>
    </citation>
    <scope>NUCLEOTIDE SEQUENCE</scope>
    <source>
        <strain evidence="1">EC-137</strain>
    </source>
</reference>
<protein>
    <submittedName>
        <fullName evidence="1">Uncharacterized protein</fullName>
    </submittedName>
</protein>
<name>A0ACB8QVN7_9AGAM</name>
<proteinExistence type="predicted"/>
<evidence type="ECO:0000313" key="2">
    <source>
        <dbReference type="Proteomes" id="UP000814128"/>
    </source>
</evidence>
<accession>A0ACB8QVN7</accession>
<sequence length="295" mass="32291">MALMTACVICTGSDQARFKLVKDAIELRKHGFARGTGAEETAVLAFGGGTASAAHVTRKRRSYDVTGGSASSLYGLKVPLTANILDHKNPQRETPGTNALQRESVPKTELNTLEMAQQESRSALNFQVYFVGNGDPRQCLVISGDTQITRLTFDTPVNPLRTITTIYQEGSPLAFFEWFFGTAPGVATIRDRRLHMADLVVMNGYPQSCRAFQSTDPDGSPNMFVWRNVASGGYDLLSPSGTIIGQYRAAAQTSPMGNVFAVLHYTFEHEPLFIDAILALAINRWIDRMGPSMPY</sequence>
<evidence type="ECO:0000313" key="1">
    <source>
        <dbReference type="EMBL" id="KAI0035964.1"/>
    </source>
</evidence>